<evidence type="ECO:0000313" key="3">
    <source>
        <dbReference type="EMBL" id="CAI4039067.1"/>
    </source>
</evidence>
<feature type="compositionally biased region" description="Low complexity" evidence="1">
    <location>
        <begin position="565"/>
        <end position="580"/>
    </location>
</feature>
<feature type="compositionally biased region" description="Acidic residues" evidence="1">
    <location>
        <begin position="553"/>
        <end position="564"/>
    </location>
</feature>
<feature type="chain" id="PRO_5041329670" description="Sensitivity to high expression protein 10" evidence="2">
    <location>
        <begin position="25"/>
        <end position="580"/>
    </location>
</feature>
<sequence length="580" mass="67238">MGKFIKFITTLIVLVSSLQYYCQSNGGNISCKRTQAVCYYSNPRVWNTHLSGNSELYRNMISPGFNVVAHNYDTAVRPVIDDVAIKVNKVAVQPAFRIVHSQCKKWNCGKYFQLVRFSVAKVRGFLLAKYNAFVKPSINKVFNVEFRSQLGEMISKYKNIAHYHYTVISRCIKTKYDSIVGNTEEKLMGKFKDMDTHGIHRSVTHEPSYEDRVVTVRNVGSDEESLTTTSTQTVIKTITFDQEQASAVASCTHEENASANIEDSTDINVNEQALLQEDFDMWSETILQKTQDVIRLFEKDVSKYINSKLGEETKHFKLKFKSLDDESKKLFSKISLAINDIDCVEGIDSETGRIIFFDKSGSTEISQYITRELVREYFNETRSTLDEQTHTMEENLSQITEEIEKRVNAIREENVEVFEEWGDIIVNEWSKRMAYVDVINAHMGADDDTTLDEEEKRSSVNWRKFLMGKKQIVESREKLAHHSADLSRVKDFRQKVQRKILSFTQESGEFLYILRSKANLQFQERERKERERKEREKVAAQEFQREQELLQQQEEEEEGEEEDMSYTSTSTITTTTTVTL</sequence>
<keyword evidence="2" id="KW-0732">Signal</keyword>
<organism evidence="3 4">
    <name type="scientific">Saccharomyces mikatae IFO 1815</name>
    <dbReference type="NCBI Taxonomy" id="226126"/>
    <lineage>
        <taxon>Eukaryota</taxon>
        <taxon>Fungi</taxon>
        <taxon>Dikarya</taxon>
        <taxon>Ascomycota</taxon>
        <taxon>Saccharomycotina</taxon>
        <taxon>Saccharomycetes</taxon>
        <taxon>Saccharomycetales</taxon>
        <taxon>Saccharomycetaceae</taxon>
        <taxon>Saccharomyces</taxon>
    </lineage>
</organism>
<feature type="region of interest" description="Disordered" evidence="1">
    <location>
        <begin position="524"/>
        <end position="580"/>
    </location>
</feature>
<keyword evidence="4" id="KW-1185">Reference proteome</keyword>
<dbReference type="RefSeq" id="XP_056082182.1">
    <property type="nucleotide sequence ID" value="XM_056222497.1"/>
</dbReference>
<dbReference type="Proteomes" id="UP001161438">
    <property type="component" value="Chromosome 7"/>
</dbReference>
<evidence type="ECO:0000256" key="1">
    <source>
        <dbReference type="SAM" id="MobiDB-lite"/>
    </source>
</evidence>
<name>A0AA35J0S8_SACMI</name>
<accession>A0AA35J0S8</accession>
<reference evidence="3" key="1">
    <citation type="submission" date="2022-10" db="EMBL/GenBank/DDBJ databases">
        <authorList>
            <person name="Byrne P K."/>
        </authorList>
    </citation>
    <scope>NUCLEOTIDE SEQUENCE</scope>
    <source>
        <strain evidence="3">IFO1815</strain>
    </source>
</reference>
<evidence type="ECO:0000313" key="4">
    <source>
        <dbReference type="Proteomes" id="UP001161438"/>
    </source>
</evidence>
<proteinExistence type="predicted"/>
<feature type="signal peptide" evidence="2">
    <location>
        <begin position="1"/>
        <end position="24"/>
    </location>
</feature>
<evidence type="ECO:0000256" key="2">
    <source>
        <dbReference type="SAM" id="SignalP"/>
    </source>
</evidence>
<gene>
    <name evidence="3" type="primary">SMKI07G0340</name>
    <name evidence="3" type="ORF">SMKI_07G0340</name>
</gene>
<evidence type="ECO:0008006" key="5">
    <source>
        <dbReference type="Google" id="ProtNLM"/>
    </source>
</evidence>
<dbReference type="AlphaFoldDB" id="A0AA35J0S8"/>
<protein>
    <recommendedName>
        <fullName evidence="5">Sensitivity to high expression protein 10</fullName>
    </recommendedName>
</protein>
<dbReference type="GeneID" id="80918278"/>
<feature type="compositionally biased region" description="Basic and acidic residues" evidence="1">
    <location>
        <begin position="524"/>
        <end position="548"/>
    </location>
</feature>
<dbReference type="EMBL" id="OX365763">
    <property type="protein sequence ID" value="CAI4039067.1"/>
    <property type="molecule type" value="Genomic_DNA"/>
</dbReference>